<dbReference type="Pfam" id="PF00109">
    <property type="entry name" value="ketoacyl-synt"/>
    <property type="match status" value="1"/>
</dbReference>
<dbReference type="Proteomes" id="UP001642464">
    <property type="component" value="Unassembled WGS sequence"/>
</dbReference>
<dbReference type="Gene3D" id="3.40.50.1820">
    <property type="entry name" value="alpha/beta hydrolase"/>
    <property type="match status" value="1"/>
</dbReference>
<dbReference type="PROSITE" id="PS00606">
    <property type="entry name" value="KS3_1"/>
    <property type="match status" value="1"/>
</dbReference>
<proteinExistence type="predicted"/>
<dbReference type="SMART" id="SM00825">
    <property type="entry name" value="PKS_KS"/>
    <property type="match status" value="1"/>
</dbReference>
<dbReference type="SUPFAM" id="SSF53901">
    <property type="entry name" value="Thiolase-like"/>
    <property type="match status" value="1"/>
</dbReference>
<dbReference type="SMART" id="SM00823">
    <property type="entry name" value="PKS_PP"/>
    <property type="match status" value="1"/>
</dbReference>
<comment type="caution">
    <text evidence="2">The sequence shown here is derived from an EMBL/GenBank/DDBJ whole genome shotgun (WGS) entry which is preliminary data.</text>
</comment>
<dbReference type="InterPro" id="IPR036736">
    <property type="entry name" value="ACP-like_sf"/>
</dbReference>
<dbReference type="SUPFAM" id="SSF51735">
    <property type="entry name" value="NAD(P)-binding Rossmann-fold domains"/>
    <property type="match status" value="1"/>
</dbReference>
<dbReference type="SUPFAM" id="SSF53474">
    <property type="entry name" value="alpha/beta-Hydrolases"/>
    <property type="match status" value="1"/>
</dbReference>
<dbReference type="InterPro" id="IPR036291">
    <property type="entry name" value="NAD(P)-bd_dom_sf"/>
</dbReference>
<dbReference type="InterPro" id="IPR016039">
    <property type="entry name" value="Thiolase-like"/>
</dbReference>
<dbReference type="InterPro" id="IPR029058">
    <property type="entry name" value="AB_hydrolase_fold"/>
</dbReference>
<dbReference type="Pfam" id="PF00550">
    <property type="entry name" value="PP-binding"/>
    <property type="match status" value="1"/>
</dbReference>
<dbReference type="InterPro" id="IPR020806">
    <property type="entry name" value="PKS_PP-bd"/>
</dbReference>
<accession>A0ABP0M5W1</accession>
<dbReference type="Pfam" id="PF02801">
    <property type="entry name" value="Ketoacyl-synt_C"/>
    <property type="match status" value="1"/>
</dbReference>
<sequence length="1132" mass="121632">MLRAIEMLRILQQAAANKETWFVVVAGDGAFAEACFTAVSSMLRSALGEQPLDVQVVRVYATTWESVRSILAETKLPLISEDPVCRVVDGVLEAPRLQKWIPDSSVTRAAICTGGRYVVTGGSGALGESCVQWLLGRGAGHVTILSRSEPEFSDERVRWLKCDVSKAADLKATAAKCKDSQDVNGIIHAAGVLADKMLAEQTEQNIRKAFGPKVLAALLLPKLLEPTDFVVLFSSVAAVERNPGQVPYSAANAALDGYSSCLPMKTCVISIQWGPWQVGMAKESGALGAAAQRGMGAFSRRLGLLVLEQLLSAGVRGPVCAIRSSSPTEGTSPAAKARERNTNTQLTLSDQNIMDRVRAIVCSVAEAGNQVSDDTPLAEVIPSLSVGELSTLLKNEFDLSLPQTLIFEHTTIVELSRHIAKLSDGCPSPWIQLESANQISSDEGLPSLQRGTRALFLVGGAMGKVESSFGDLAKHWRGKVFAAMPPRRVKDMKLILTALGPALQKLTEELTEPLMLGGLSFGATVALELLHHGWAPKAEAVVLLDPRNLQKAAVALGRDPLWYEEISANLGLPEVSLPCLHVVAQVKESYESEVKQKASAGFQRDHEVMQRLQQVFQRISSVRTEADHFEFMFGDAGERLAHEIAAWRTEHHMPENSSHPPLRTPATQETFRIASMSCRFPCLGGSFDMFEGVDAVRKIPSSRLDLEGYDCAFDDFENPVYTTHAGCVTGVEWFAHHEFRIKAAEARAMDPQQRLLLEQGQLALVGVGDWRDHNVGVWIGQANHDWMTWQGWRNVSSHSAGGASPSICANRLNYVFDLRGPSVAVDTACSSSMVALCQATDTLRLQRCSMAVVGGTHVFADEGMFVAACKTTALSKVGRCLTLDASADGYCRGEGVGALILQPSADAKVAEILSVANNHDGRSASLTAPNGKAQERLFRTSLALASLQTVDVVELHGTGTKLGDPLEAASTMAVFGKSGKPVCGAVKSNMGHLEGSAGLAGLFKLICTLRNKAGPPNLHLKCLNQHISSDIIVSEACADLRQSTATLSGAVSSFGFGGSNAQALLMPGATGSSTVNWAKGKRSKTEAFLPWRRLLNPLLRRDGESDFAVQLDDICHLFSDHEVAGGLSRIYT</sequence>
<dbReference type="InterPro" id="IPR014031">
    <property type="entry name" value="Ketoacyl_synth_C"/>
</dbReference>
<evidence type="ECO:0000313" key="3">
    <source>
        <dbReference type="Proteomes" id="UP001642464"/>
    </source>
</evidence>
<dbReference type="EMBL" id="CAXAMM010020001">
    <property type="protein sequence ID" value="CAK9046886.1"/>
    <property type="molecule type" value="Genomic_DNA"/>
</dbReference>
<protein>
    <submittedName>
        <fullName evidence="2">Mycoketide-CoA synthase (Polyketide synthase Pks12)</fullName>
    </submittedName>
</protein>
<dbReference type="Gene3D" id="3.40.50.720">
    <property type="entry name" value="NAD(P)-binding Rossmann-like Domain"/>
    <property type="match status" value="1"/>
</dbReference>
<dbReference type="InterPro" id="IPR009081">
    <property type="entry name" value="PP-bd_ACP"/>
</dbReference>
<dbReference type="InterPro" id="IPR018201">
    <property type="entry name" value="Ketoacyl_synth_AS"/>
</dbReference>
<dbReference type="InterPro" id="IPR020841">
    <property type="entry name" value="PKS_Beta-ketoAc_synthase_dom"/>
</dbReference>
<dbReference type="InterPro" id="IPR050091">
    <property type="entry name" value="PKS_NRPS_Biosynth_Enz"/>
</dbReference>
<dbReference type="Gene3D" id="3.40.47.10">
    <property type="match status" value="1"/>
</dbReference>
<dbReference type="CDD" id="cd05274">
    <property type="entry name" value="KR_FAS_SDR_x"/>
    <property type="match status" value="1"/>
</dbReference>
<dbReference type="PANTHER" id="PTHR43775:SF37">
    <property type="entry name" value="SI:DKEY-61P9.11"/>
    <property type="match status" value="1"/>
</dbReference>
<dbReference type="SUPFAM" id="SSF47336">
    <property type="entry name" value="ACP-like"/>
    <property type="match status" value="1"/>
</dbReference>
<dbReference type="InterPro" id="IPR057326">
    <property type="entry name" value="KR_dom"/>
</dbReference>
<keyword evidence="3" id="KW-1185">Reference proteome</keyword>
<dbReference type="EMBL" id="CAXAMM010018890">
    <property type="protein sequence ID" value="CAK9044406.1"/>
    <property type="molecule type" value="Genomic_DNA"/>
</dbReference>
<dbReference type="Pfam" id="PF08659">
    <property type="entry name" value="KR"/>
    <property type="match status" value="1"/>
</dbReference>
<name>A0ABP0M5W1_9DINO</name>
<evidence type="ECO:0000313" key="1">
    <source>
        <dbReference type="EMBL" id="CAK9044406.1"/>
    </source>
</evidence>
<dbReference type="InterPro" id="IPR013968">
    <property type="entry name" value="PKS_KR"/>
</dbReference>
<reference evidence="2 3" key="1">
    <citation type="submission" date="2024-02" db="EMBL/GenBank/DDBJ databases">
        <authorList>
            <person name="Chen Y."/>
            <person name="Shah S."/>
            <person name="Dougan E. K."/>
            <person name="Thang M."/>
            <person name="Chan C."/>
        </authorList>
    </citation>
    <scope>NUCLEOTIDE SEQUENCE [LARGE SCALE GENOMIC DNA]</scope>
</reference>
<dbReference type="InterPro" id="IPR014030">
    <property type="entry name" value="Ketoacyl_synth_N"/>
</dbReference>
<dbReference type="PROSITE" id="PS52004">
    <property type="entry name" value="KS3_2"/>
    <property type="match status" value="1"/>
</dbReference>
<evidence type="ECO:0000313" key="2">
    <source>
        <dbReference type="EMBL" id="CAK9046886.1"/>
    </source>
</evidence>
<dbReference type="Gene3D" id="1.10.1200.10">
    <property type="entry name" value="ACP-like"/>
    <property type="match status" value="1"/>
</dbReference>
<dbReference type="SMART" id="SM00822">
    <property type="entry name" value="PKS_KR"/>
    <property type="match status" value="1"/>
</dbReference>
<dbReference type="PANTHER" id="PTHR43775">
    <property type="entry name" value="FATTY ACID SYNTHASE"/>
    <property type="match status" value="1"/>
</dbReference>
<organism evidence="2 3">
    <name type="scientific">Durusdinium trenchii</name>
    <dbReference type="NCBI Taxonomy" id="1381693"/>
    <lineage>
        <taxon>Eukaryota</taxon>
        <taxon>Sar</taxon>
        <taxon>Alveolata</taxon>
        <taxon>Dinophyceae</taxon>
        <taxon>Suessiales</taxon>
        <taxon>Symbiodiniaceae</taxon>
        <taxon>Durusdinium</taxon>
    </lineage>
</organism>
<gene>
    <name evidence="1" type="ORF">SCF082_LOCUS25221</name>
    <name evidence="2" type="ORF">SCF082_LOCUS26318</name>
</gene>
<dbReference type="CDD" id="cd00833">
    <property type="entry name" value="PKS"/>
    <property type="match status" value="1"/>
</dbReference>